<organism evidence="17 18">
    <name type="scientific">Eragrostis curvula</name>
    <name type="common">weeping love grass</name>
    <dbReference type="NCBI Taxonomy" id="38414"/>
    <lineage>
        <taxon>Eukaryota</taxon>
        <taxon>Viridiplantae</taxon>
        <taxon>Streptophyta</taxon>
        <taxon>Embryophyta</taxon>
        <taxon>Tracheophyta</taxon>
        <taxon>Spermatophyta</taxon>
        <taxon>Magnoliopsida</taxon>
        <taxon>Liliopsida</taxon>
        <taxon>Poales</taxon>
        <taxon>Poaceae</taxon>
        <taxon>PACMAD clade</taxon>
        <taxon>Chloridoideae</taxon>
        <taxon>Eragrostideae</taxon>
        <taxon>Eragrostidinae</taxon>
        <taxon>Eragrostis</taxon>
    </lineage>
</organism>
<comment type="catalytic activity">
    <reaction evidence="1">
        <text>S-ubiquitinyl-[E2 ubiquitin-conjugating enzyme]-L-cysteine + [acceptor protein]-L-lysine = [E2 ubiquitin-conjugating enzyme]-L-cysteine + N(6)-ubiquitinyl-[acceptor protein]-L-lysine.</text>
        <dbReference type="EC" id="2.3.2.27"/>
    </reaction>
</comment>
<comment type="caution">
    <text evidence="17">The sequence shown here is derived from an EMBL/GenBank/DDBJ whole genome shotgun (WGS) entry which is preliminary data.</text>
</comment>
<comment type="pathway">
    <text evidence="3">Protein modification; protein ubiquitination.</text>
</comment>
<evidence type="ECO:0000256" key="7">
    <source>
        <dbReference type="ARBA" id="ARBA00022723"/>
    </source>
</evidence>
<evidence type="ECO:0000256" key="13">
    <source>
        <dbReference type="PROSITE-ProRule" id="PRU00175"/>
    </source>
</evidence>
<feature type="transmembrane region" description="Helical" evidence="15">
    <location>
        <begin position="30"/>
        <end position="52"/>
    </location>
</feature>
<evidence type="ECO:0000256" key="11">
    <source>
        <dbReference type="ARBA" id="ARBA00022989"/>
    </source>
</evidence>
<evidence type="ECO:0000313" key="17">
    <source>
        <dbReference type="EMBL" id="TVU14269.1"/>
    </source>
</evidence>
<evidence type="ECO:0000313" key="18">
    <source>
        <dbReference type="Proteomes" id="UP000324897"/>
    </source>
</evidence>
<dbReference type="CDD" id="cd16461">
    <property type="entry name" value="RING-H2_EL5-like"/>
    <property type="match status" value="1"/>
</dbReference>
<dbReference type="FunFam" id="3.30.40.10:FF:000187">
    <property type="entry name" value="E3 ubiquitin-protein ligase ATL6"/>
    <property type="match status" value="1"/>
</dbReference>
<dbReference type="AlphaFoldDB" id="A0A5J9TSG4"/>
<dbReference type="GO" id="GO:0008270">
    <property type="term" value="F:zinc ion binding"/>
    <property type="evidence" value="ECO:0007669"/>
    <property type="project" value="UniProtKB-KW"/>
</dbReference>
<comment type="subcellular location">
    <subcellularLocation>
        <location evidence="2">Membrane</location>
        <topology evidence="2">Single-pass membrane protein</topology>
    </subcellularLocation>
</comment>
<evidence type="ECO:0000256" key="14">
    <source>
        <dbReference type="SAM" id="MobiDB-lite"/>
    </source>
</evidence>
<sequence length="312" mass="32360">MSSSVPDQEDPGSGAPVAWWNAASPVGSDVVLSGAVLLFMALAFAFVLYHYFTVSRRCGQQRDGSVRTVVSSSSSGGQLRTRGTVGGDAVAVTAVPGVRGGVSPALLRALPLTVYSAKDRAGGEALECAVCLADVADGEAARFLPRCGHGFHAECVDLWLRGHSTCPLCRVDVGKADASLMTTMPPAPLPPALPEPANYPTNLPTNVLFWGSQDAVTTIARTAGAGAVGSPRSSTAALVIEVRDRETAAPAAASPREGGAAKPLGLARLSSLRRLWNRGRPDEATASSSRSCRRGDGTERTLPSPLDIWNVT</sequence>
<dbReference type="SUPFAM" id="SSF57850">
    <property type="entry name" value="RING/U-box"/>
    <property type="match status" value="1"/>
</dbReference>
<feature type="domain" description="RING-type" evidence="16">
    <location>
        <begin position="128"/>
        <end position="170"/>
    </location>
</feature>
<evidence type="ECO:0000256" key="12">
    <source>
        <dbReference type="ARBA" id="ARBA00023136"/>
    </source>
</evidence>
<dbReference type="GO" id="GO:0016020">
    <property type="term" value="C:membrane"/>
    <property type="evidence" value="ECO:0007669"/>
    <property type="project" value="UniProtKB-SubCell"/>
</dbReference>
<evidence type="ECO:0000256" key="9">
    <source>
        <dbReference type="ARBA" id="ARBA00022786"/>
    </source>
</evidence>
<name>A0A5J9TSG4_9POAL</name>
<dbReference type="Proteomes" id="UP000324897">
    <property type="component" value="Unassembled WGS sequence"/>
</dbReference>
<evidence type="ECO:0000256" key="10">
    <source>
        <dbReference type="ARBA" id="ARBA00022833"/>
    </source>
</evidence>
<evidence type="ECO:0000256" key="15">
    <source>
        <dbReference type="SAM" id="Phobius"/>
    </source>
</evidence>
<protein>
    <recommendedName>
        <fullName evidence="4">RING-type E3 ubiquitin transferase</fullName>
        <ecNumber evidence="4">2.3.2.27</ecNumber>
    </recommendedName>
</protein>
<dbReference type="Pfam" id="PF13639">
    <property type="entry name" value="zf-RING_2"/>
    <property type="match status" value="1"/>
</dbReference>
<keyword evidence="6 15" id="KW-0812">Transmembrane</keyword>
<dbReference type="GO" id="GO:0016567">
    <property type="term" value="P:protein ubiquitination"/>
    <property type="evidence" value="ECO:0007669"/>
    <property type="project" value="InterPro"/>
</dbReference>
<evidence type="ECO:0000256" key="2">
    <source>
        <dbReference type="ARBA" id="ARBA00004167"/>
    </source>
</evidence>
<dbReference type="InterPro" id="IPR001841">
    <property type="entry name" value="Znf_RING"/>
</dbReference>
<dbReference type="SMART" id="SM00184">
    <property type="entry name" value="RING"/>
    <property type="match status" value="1"/>
</dbReference>
<keyword evidence="18" id="KW-1185">Reference proteome</keyword>
<dbReference type="InterPro" id="IPR044600">
    <property type="entry name" value="ATL1/ATL16-like"/>
</dbReference>
<evidence type="ECO:0000256" key="8">
    <source>
        <dbReference type="ARBA" id="ARBA00022771"/>
    </source>
</evidence>
<dbReference type="PROSITE" id="PS50089">
    <property type="entry name" value="ZF_RING_2"/>
    <property type="match status" value="1"/>
</dbReference>
<keyword evidence="9" id="KW-0833">Ubl conjugation pathway</keyword>
<reference evidence="17 18" key="1">
    <citation type="journal article" date="2019" name="Sci. Rep.">
        <title>A high-quality genome of Eragrostis curvula grass provides insights into Poaceae evolution and supports new strategies to enhance forage quality.</title>
        <authorList>
            <person name="Carballo J."/>
            <person name="Santos B.A.C.M."/>
            <person name="Zappacosta D."/>
            <person name="Garbus I."/>
            <person name="Selva J.P."/>
            <person name="Gallo C.A."/>
            <person name="Diaz A."/>
            <person name="Albertini E."/>
            <person name="Caccamo M."/>
            <person name="Echenique V."/>
        </authorList>
    </citation>
    <scope>NUCLEOTIDE SEQUENCE [LARGE SCALE GENOMIC DNA]</scope>
    <source>
        <strain evidence="18">cv. Victoria</strain>
        <tissue evidence="17">Leaf</tissue>
    </source>
</reference>
<keyword evidence="7" id="KW-0479">Metal-binding</keyword>
<evidence type="ECO:0000259" key="16">
    <source>
        <dbReference type="PROSITE" id="PS50089"/>
    </source>
</evidence>
<dbReference type="OrthoDB" id="8062037at2759"/>
<dbReference type="Gene3D" id="3.30.40.10">
    <property type="entry name" value="Zinc/RING finger domain, C3HC4 (zinc finger)"/>
    <property type="match status" value="1"/>
</dbReference>
<feature type="region of interest" description="Disordered" evidence="14">
    <location>
        <begin position="277"/>
        <end position="312"/>
    </location>
</feature>
<keyword evidence="12 15" id="KW-0472">Membrane</keyword>
<dbReference type="GO" id="GO:0061630">
    <property type="term" value="F:ubiquitin protein ligase activity"/>
    <property type="evidence" value="ECO:0007669"/>
    <property type="project" value="UniProtKB-EC"/>
</dbReference>
<keyword evidence="5" id="KW-0808">Transferase</keyword>
<accession>A0A5J9TSG4</accession>
<dbReference type="PANTHER" id="PTHR46913:SF21">
    <property type="entry name" value="RING-TYPE E3 UBIQUITIN TRANSFERASE"/>
    <property type="match status" value="1"/>
</dbReference>
<dbReference type="InterPro" id="IPR013083">
    <property type="entry name" value="Znf_RING/FYVE/PHD"/>
</dbReference>
<keyword evidence="8 13" id="KW-0863">Zinc-finger</keyword>
<gene>
    <name evidence="17" type="ORF">EJB05_37728</name>
</gene>
<keyword evidence="11 15" id="KW-1133">Transmembrane helix</keyword>
<evidence type="ECO:0000256" key="5">
    <source>
        <dbReference type="ARBA" id="ARBA00022679"/>
    </source>
</evidence>
<feature type="non-terminal residue" evidence="17">
    <location>
        <position position="1"/>
    </location>
</feature>
<evidence type="ECO:0000256" key="6">
    <source>
        <dbReference type="ARBA" id="ARBA00022692"/>
    </source>
</evidence>
<dbReference type="PANTHER" id="PTHR46913">
    <property type="entry name" value="RING-H2 FINGER PROTEIN ATL16"/>
    <property type="match status" value="1"/>
</dbReference>
<keyword evidence="10" id="KW-0862">Zinc</keyword>
<evidence type="ECO:0000256" key="4">
    <source>
        <dbReference type="ARBA" id="ARBA00012483"/>
    </source>
</evidence>
<proteinExistence type="predicted"/>
<dbReference type="EMBL" id="RWGY01000031">
    <property type="protein sequence ID" value="TVU14269.1"/>
    <property type="molecule type" value="Genomic_DNA"/>
</dbReference>
<evidence type="ECO:0000256" key="3">
    <source>
        <dbReference type="ARBA" id="ARBA00004906"/>
    </source>
</evidence>
<dbReference type="EC" id="2.3.2.27" evidence="4"/>
<evidence type="ECO:0000256" key="1">
    <source>
        <dbReference type="ARBA" id="ARBA00000900"/>
    </source>
</evidence>
<dbReference type="Gramene" id="TVU14269">
    <property type="protein sequence ID" value="TVU14269"/>
    <property type="gene ID" value="EJB05_37728"/>
</dbReference>